<dbReference type="InterPro" id="IPR046342">
    <property type="entry name" value="CBS_dom_sf"/>
</dbReference>
<feature type="domain" description="CBS" evidence="6">
    <location>
        <begin position="80"/>
        <end position="141"/>
    </location>
</feature>
<feature type="region of interest" description="Disordered" evidence="5">
    <location>
        <begin position="294"/>
        <end position="319"/>
    </location>
</feature>
<dbReference type="PANTHER" id="PTHR22777:SF27">
    <property type="entry name" value="MAGNESIUM AND COBALT EFFLUX PROTEIN CORC"/>
    <property type="match status" value="1"/>
</dbReference>
<evidence type="ECO:0000256" key="5">
    <source>
        <dbReference type="SAM" id="MobiDB-lite"/>
    </source>
</evidence>
<reference evidence="7 8" key="1">
    <citation type="submission" date="2023-08" db="EMBL/GenBank/DDBJ databases">
        <authorList>
            <person name="Park J.-S."/>
        </authorList>
    </citation>
    <scope>NUCLEOTIDE SEQUENCE [LARGE SCALE GENOMIC DNA]</scope>
    <source>
        <strain evidence="7 8">2205BS29-5</strain>
    </source>
</reference>
<dbReference type="Gene3D" id="3.30.465.10">
    <property type="match status" value="1"/>
</dbReference>
<comment type="similarity">
    <text evidence="1">Belongs to the UPF0053 family. Hemolysin C subfamily.</text>
</comment>
<dbReference type="SMART" id="SM01091">
    <property type="entry name" value="CorC_HlyC"/>
    <property type="match status" value="1"/>
</dbReference>
<dbReference type="InterPro" id="IPR016169">
    <property type="entry name" value="FAD-bd_PCMH_sub2"/>
</dbReference>
<name>A0ABT9JDT8_9RHOB</name>
<evidence type="ECO:0000256" key="1">
    <source>
        <dbReference type="ARBA" id="ARBA00006446"/>
    </source>
</evidence>
<feature type="region of interest" description="Disordered" evidence="5">
    <location>
        <begin position="1"/>
        <end position="31"/>
    </location>
</feature>
<evidence type="ECO:0000313" key="7">
    <source>
        <dbReference type="EMBL" id="MDP5307991.1"/>
    </source>
</evidence>
<evidence type="ECO:0000256" key="3">
    <source>
        <dbReference type="ARBA" id="ARBA00023122"/>
    </source>
</evidence>
<feature type="compositionally biased region" description="Low complexity" evidence="5">
    <location>
        <begin position="295"/>
        <end position="311"/>
    </location>
</feature>
<proteinExistence type="inferred from homology"/>
<dbReference type="SUPFAM" id="SSF54631">
    <property type="entry name" value="CBS-domain pair"/>
    <property type="match status" value="1"/>
</dbReference>
<evidence type="ECO:0000256" key="4">
    <source>
        <dbReference type="PROSITE-ProRule" id="PRU00703"/>
    </source>
</evidence>
<dbReference type="EMBL" id="JAVAMQ010000011">
    <property type="protein sequence ID" value="MDP5307991.1"/>
    <property type="molecule type" value="Genomic_DNA"/>
</dbReference>
<evidence type="ECO:0000259" key="6">
    <source>
        <dbReference type="PROSITE" id="PS51371"/>
    </source>
</evidence>
<dbReference type="InterPro" id="IPR005170">
    <property type="entry name" value="Transptr-assoc_dom"/>
</dbReference>
<dbReference type="SUPFAM" id="SSF56176">
    <property type="entry name" value="FAD-binding/transporter-associated domain-like"/>
    <property type="match status" value="1"/>
</dbReference>
<dbReference type="Gene3D" id="3.10.580.10">
    <property type="entry name" value="CBS-domain"/>
    <property type="match status" value="1"/>
</dbReference>
<dbReference type="InterPro" id="IPR044751">
    <property type="entry name" value="Ion_transp-like_CBS"/>
</dbReference>
<feature type="domain" description="CBS" evidence="6">
    <location>
        <begin position="146"/>
        <end position="206"/>
    </location>
</feature>
<dbReference type="Pfam" id="PF03471">
    <property type="entry name" value="CorC_HlyC"/>
    <property type="match status" value="1"/>
</dbReference>
<comment type="caution">
    <text evidence="7">The sequence shown here is derived from an EMBL/GenBank/DDBJ whole genome shotgun (WGS) entry which is preliminary data.</text>
</comment>
<dbReference type="Pfam" id="PF00571">
    <property type="entry name" value="CBS"/>
    <property type="match status" value="2"/>
</dbReference>
<feature type="region of interest" description="Disordered" evidence="5">
    <location>
        <begin position="48"/>
        <end position="67"/>
    </location>
</feature>
<dbReference type="InterPro" id="IPR036318">
    <property type="entry name" value="FAD-bd_PCMH-like_sf"/>
</dbReference>
<organism evidence="7 8">
    <name type="scientific">Paracoccus spongiarum</name>
    <dbReference type="NCBI Taxonomy" id="3064387"/>
    <lineage>
        <taxon>Bacteria</taxon>
        <taxon>Pseudomonadati</taxon>
        <taxon>Pseudomonadota</taxon>
        <taxon>Alphaproteobacteria</taxon>
        <taxon>Rhodobacterales</taxon>
        <taxon>Paracoccaceae</taxon>
        <taxon>Paracoccus</taxon>
    </lineage>
</organism>
<dbReference type="CDD" id="cd04590">
    <property type="entry name" value="CBS_pair_CorC_HlyC_assoc"/>
    <property type="match status" value="1"/>
</dbReference>
<dbReference type="InterPro" id="IPR000644">
    <property type="entry name" value="CBS_dom"/>
</dbReference>
<keyword evidence="3 4" id="KW-0129">CBS domain</keyword>
<accession>A0ABT9JDT8</accession>
<keyword evidence="2" id="KW-0677">Repeat</keyword>
<dbReference type="PROSITE" id="PS51371">
    <property type="entry name" value="CBS"/>
    <property type="match status" value="2"/>
</dbReference>
<dbReference type="SMART" id="SM00116">
    <property type="entry name" value="CBS"/>
    <property type="match status" value="2"/>
</dbReference>
<evidence type="ECO:0000313" key="8">
    <source>
        <dbReference type="Proteomes" id="UP001224997"/>
    </source>
</evidence>
<sequence>MSSESRSPDMPLGEDAAGPADGVGGDGRDLPSSRGFFGRFFGALTGGDDAAEGDGGNDRPDAQPAPGMVNLRRLRVDDVAIPKVEIIAAPVTVTLEDLVEMFREHGFSRVPVFRGTLDSPLGMIHLKDLALKHGFGKGGKFTLRPMLRPLLYVPPSMPIGVLLQQMQQKRIHMALVIDEYGGVDGLVTIEDLIEQVIGEIEDEHDEVEGGLWLAEKPGQWLIQARAPLAEVEAETGLRLSSDNEDDEVDTLGGLIFMLTGRVPLRGEVIGHDSGAEFEVVDADPRRIKRVRLRLPGHAAATRPGPAGAAPAGRDDRPGG</sequence>
<protein>
    <submittedName>
        <fullName evidence="7">Hemolysin family protein</fullName>
    </submittedName>
</protein>
<dbReference type="PANTHER" id="PTHR22777">
    <property type="entry name" value="HEMOLYSIN-RELATED"/>
    <property type="match status" value="1"/>
</dbReference>
<gene>
    <name evidence="7" type="ORF">Q5Y72_12930</name>
</gene>
<dbReference type="RefSeq" id="WP_305963835.1">
    <property type="nucleotide sequence ID" value="NZ_JAVAMQ010000011.1"/>
</dbReference>
<evidence type="ECO:0000256" key="2">
    <source>
        <dbReference type="ARBA" id="ARBA00022737"/>
    </source>
</evidence>
<keyword evidence="8" id="KW-1185">Reference proteome</keyword>
<dbReference type="Proteomes" id="UP001224997">
    <property type="component" value="Unassembled WGS sequence"/>
</dbReference>